<dbReference type="GO" id="GO:0140359">
    <property type="term" value="F:ABC-type transporter activity"/>
    <property type="evidence" value="ECO:0007669"/>
    <property type="project" value="InterPro"/>
</dbReference>
<keyword evidence="7" id="KW-0972">Capsule biogenesis/degradation</keyword>
<dbReference type="InterPro" id="IPR013525">
    <property type="entry name" value="ABC2_TM"/>
</dbReference>
<evidence type="ECO:0000256" key="1">
    <source>
        <dbReference type="ARBA" id="ARBA00004651"/>
    </source>
</evidence>
<organism evidence="13 14">
    <name type="scientific">Oryzisolibacter propanilivorax</name>
    <dbReference type="NCBI Taxonomy" id="1527607"/>
    <lineage>
        <taxon>Bacteria</taxon>
        <taxon>Pseudomonadati</taxon>
        <taxon>Pseudomonadota</taxon>
        <taxon>Betaproteobacteria</taxon>
        <taxon>Burkholderiales</taxon>
        <taxon>Comamonadaceae</taxon>
        <taxon>Oryzisolibacter</taxon>
    </lineage>
</organism>
<evidence type="ECO:0000256" key="7">
    <source>
        <dbReference type="ARBA" id="ARBA00022903"/>
    </source>
</evidence>
<evidence type="ECO:0000256" key="2">
    <source>
        <dbReference type="ARBA" id="ARBA00007783"/>
    </source>
</evidence>
<feature type="transmembrane region" description="Helical" evidence="11">
    <location>
        <begin position="115"/>
        <end position="138"/>
    </location>
</feature>
<evidence type="ECO:0000256" key="3">
    <source>
        <dbReference type="ARBA" id="ARBA00022448"/>
    </source>
</evidence>
<dbReference type="RefSeq" id="WP_217629389.1">
    <property type="nucleotide sequence ID" value="NZ_FNHP01000004.1"/>
</dbReference>
<feature type="transmembrane region" description="Helical" evidence="11">
    <location>
        <begin position="150"/>
        <end position="172"/>
    </location>
</feature>
<comment type="subcellular location">
    <subcellularLocation>
        <location evidence="11">Cell inner membrane</location>
        <topology evidence="11">Multi-pass membrane protein</topology>
    </subcellularLocation>
    <subcellularLocation>
        <location evidence="1">Cell membrane</location>
        <topology evidence="1">Multi-pass membrane protein</topology>
    </subcellularLocation>
</comment>
<dbReference type="PROSITE" id="PS51012">
    <property type="entry name" value="ABC_TM2"/>
    <property type="match status" value="1"/>
</dbReference>
<evidence type="ECO:0000256" key="5">
    <source>
        <dbReference type="ARBA" id="ARBA00022597"/>
    </source>
</evidence>
<dbReference type="STRING" id="1527607.SAMN05428957_10499"/>
<evidence type="ECO:0000256" key="6">
    <source>
        <dbReference type="ARBA" id="ARBA00022692"/>
    </source>
</evidence>
<dbReference type="InterPro" id="IPR000412">
    <property type="entry name" value="ABC_2_transport"/>
</dbReference>
<dbReference type="GO" id="GO:0043190">
    <property type="term" value="C:ATP-binding cassette (ABC) transporter complex"/>
    <property type="evidence" value="ECO:0007669"/>
    <property type="project" value="InterPro"/>
</dbReference>
<dbReference type="InterPro" id="IPR047817">
    <property type="entry name" value="ABC2_TM_bact-type"/>
</dbReference>
<dbReference type="PANTHER" id="PTHR30413:SF10">
    <property type="entry name" value="CAPSULE POLYSACCHARIDE EXPORT INNER-MEMBRANE PROTEIN CTRC"/>
    <property type="match status" value="1"/>
</dbReference>
<dbReference type="Pfam" id="PF01061">
    <property type="entry name" value="ABC2_membrane"/>
    <property type="match status" value="1"/>
</dbReference>
<proteinExistence type="inferred from homology"/>
<name>A0A1G9S4E3_9BURK</name>
<accession>A0A1G9S4E3</accession>
<keyword evidence="5" id="KW-0762">Sugar transport</keyword>
<gene>
    <name evidence="13" type="ORF">SAMN05428957_10499</name>
</gene>
<keyword evidence="3 11" id="KW-0813">Transport</keyword>
<feature type="transmembrane region" description="Helical" evidence="11">
    <location>
        <begin position="35"/>
        <end position="55"/>
    </location>
</feature>
<comment type="similarity">
    <text evidence="2 11">Belongs to the ABC-2 integral membrane protein family.</text>
</comment>
<evidence type="ECO:0000256" key="10">
    <source>
        <dbReference type="ARBA" id="ARBA00023136"/>
    </source>
</evidence>
<feature type="transmembrane region" description="Helical" evidence="11">
    <location>
        <begin position="239"/>
        <end position="257"/>
    </location>
</feature>
<evidence type="ECO:0000256" key="11">
    <source>
        <dbReference type="RuleBase" id="RU361157"/>
    </source>
</evidence>
<protein>
    <recommendedName>
        <fullName evidence="11">Transport permease protein</fullName>
    </recommendedName>
</protein>
<dbReference type="PANTHER" id="PTHR30413">
    <property type="entry name" value="INNER MEMBRANE TRANSPORT PERMEASE"/>
    <property type="match status" value="1"/>
</dbReference>
<evidence type="ECO:0000256" key="4">
    <source>
        <dbReference type="ARBA" id="ARBA00022475"/>
    </source>
</evidence>
<dbReference type="GO" id="GO:0015774">
    <property type="term" value="P:polysaccharide transport"/>
    <property type="evidence" value="ECO:0007669"/>
    <property type="project" value="UniProtKB-KW"/>
</dbReference>
<dbReference type="EMBL" id="FNHP01000004">
    <property type="protein sequence ID" value="SDM30346.1"/>
    <property type="molecule type" value="Genomic_DNA"/>
</dbReference>
<reference evidence="14" key="1">
    <citation type="submission" date="2016-10" db="EMBL/GenBank/DDBJ databases">
        <authorList>
            <person name="Varghese N."/>
            <person name="Submissions S."/>
        </authorList>
    </citation>
    <scope>NUCLEOTIDE SEQUENCE [LARGE SCALE GENOMIC DNA]</scope>
    <source>
        <strain evidence="14">EPL6</strain>
    </source>
</reference>
<keyword evidence="10 11" id="KW-0472">Membrane</keyword>
<keyword evidence="14" id="KW-1185">Reference proteome</keyword>
<evidence type="ECO:0000256" key="9">
    <source>
        <dbReference type="ARBA" id="ARBA00023047"/>
    </source>
</evidence>
<keyword evidence="8 11" id="KW-1133">Transmembrane helix</keyword>
<dbReference type="AlphaFoldDB" id="A0A1G9S4E3"/>
<dbReference type="Proteomes" id="UP000198552">
    <property type="component" value="Unassembled WGS sequence"/>
</dbReference>
<evidence type="ECO:0000313" key="13">
    <source>
        <dbReference type="EMBL" id="SDM30346.1"/>
    </source>
</evidence>
<dbReference type="PIRSF" id="PIRSF006648">
    <property type="entry name" value="DrrB"/>
    <property type="match status" value="1"/>
</dbReference>
<feature type="domain" description="ABC transmembrane type-2" evidence="12">
    <location>
        <begin position="36"/>
        <end position="260"/>
    </location>
</feature>
<sequence>MSFSFLIEFLCPWRQRALVAQLARREVHARYRQSALGLAWVVITPLLMLGVYTLVFRHVMRVRWQGMDESNLAFALRIYAGLAVFSFFAECVNRAPGLVLEQPSLVKKVVFPTELLAWVSAASAGVGLAVSGVLLLVLTALVQGSLPVTALALPLAWLPLVPLVLGLGWLLAGVGTYVRDVGQVLGMAMSALMFLSPIFYPVEALPEAVRGWMVLNPIAGVITDTRAVLAGQWPAWGRLALTLAAHSLLALAGALFFRRVRVGFADVV</sequence>
<evidence type="ECO:0000256" key="8">
    <source>
        <dbReference type="ARBA" id="ARBA00022989"/>
    </source>
</evidence>
<dbReference type="GO" id="GO:0015920">
    <property type="term" value="P:lipopolysaccharide transport"/>
    <property type="evidence" value="ECO:0007669"/>
    <property type="project" value="TreeGrafter"/>
</dbReference>
<evidence type="ECO:0000259" key="12">
    <source>
        <dbReference type="PROSITE" id="PS51012"/>
    </source>
</evidence>
<feature type="transmembrane region" description="Helical" evidence="11">
    <location>
        <begin position="76"/>
        <end position="95"/>
    </location>
</feature>
<evidence type="ECO:0000313" key="14">
    <source>
        <dbReference type="Proteomes" id="UP000198552"/>
    </source>
</evidence>
<keyword evidence="9" id="KW-0625">Polysaccharide transport</keyword>
<keyword evidence="6 11" id="KW-0812">Transmembrane</keyword>
<keyword evidence="4 11" id="KW-1003">Cell membrane</keyword>
<feature type="transmembrane region" description="Helical" evidence="11">
    <location>
        <begin position="184"/>
        <end position="202"/>
    </location>
</feature>